<sequence length="405" mass="46206">MSRGFENIFEKFNITYTIPRKRQKKSQSSKSKHVFHRNRSTTKFQEIVSSKNNTSHNLNSSCYFNNSTIGKYNFATRYKTLEVIGCENVSTDALISSDINNSITKYRPKMDVTGKDNTFLKGRVLKTKENFPSTSSEFISVMDLSFNKNNTCDDTAFNISPDFASAQGIRKYLSSTFNIGRKKLSPRIRSQSQCLRYNKLNVIIDKPKRNILPTHSIPTLTESKISLNDSLNSFTSSSTEASQIIETPTITQESVNNVNTELDLLIDLIEREDKNKENHKQKFKDLLPRTKNRLKGGYEELFERALKRETVKGNFLKHDRKLGLRLGKVLKVVDIETAYGVTVAVVKSEDLLKIFGVVVAPEMLAKLKLGGQIEAYFDDKSLPYKLPFKGEFLDIYLEPFKLLIV</sequence>
<dbReference type="AlphaFoldDB" id="A0A0L0CR80"/>
<proteinExistence type="predicted"/>
<evidence type="ECO:0000313" key="1">
    <source>
        <dbReference type="EMBL" id="KNC33939.1"/>
    </source>
</evidence>
<accession>A0A0L0CR80</accession>
<dbReference type="Proteomes" id="UP000037069">
    <property type="component" value="Unassembled WGS sequence"/>
</dbReference>
<reference evidence="1 2" key="1">
    <citation type="journal article" date="2015" name="Nat. Commun.">
        <title>Lucilia cuprina genome unlocks parasitic fly biology to underpin future interventions.</title>
        <authorList>
            <person name="Anstead C.A."/>
            <person name="Korhonen P.K."/>
            <person name="Young N.D."/>
            <person name="Hall R.S."/>
            <person name="Jex A.R."/>
            <person name="Murali S.C."/>
            <person name="Hughes D.S."/>
            <person name="Lee S.F."/>
            <person name="Perry T."/>
            <person name="Stroehlein A.J."/>
            <person name="Ansell B.R."/>
            <person name="Breugelmans B."/>
            <person name="Hofmann A."/>
            <person name="Qu J."/>
            <person name="Dugan S."/>
            <person name="Lee S.L."/>
            <person name="Chao H."/>
            <person name="Dinh H."/>
            <person name="Han Y."/>
            <person name="Doddapaneni H.V."/>
            <person name="Worley K.C."/>
            <person name="Muzny D.M."/>
            <person name="Ioannidis P."/>
            <person name="Waterhouse R.M."/>
            <person name="Zdobnov E.M."/>
            <person name="James P.J."/>
            <person name="Bagnall N.H."/>
            <person name="Kotze A.C."/>
            <person name="Gibbs R.A."/>
            <person name="Richards S."/>
            <person name="Batterham P."/>
            <person name="Gasser R.B."/>
        </authorList>
    </citation>
    <scope>NUCLEOTIDE SEQUENCE [LARGE SCALE GENOMIC DNA]</scope>
    <source>
        <strain evidence="1 2">LS</strain>
        <tissue evidence="1">Full body</tissue>
    </source>
</reference>
<protein>
    <submittedName>
        <fullName evidence="1">Uncharacterized protein</fullName>
    </submittedName>
</protein>
<dbReference type="EMBL" id="JRES01000128">
    <property type="protein sequence ID" value="KNC33939.1"/>
    <property type="molecule type" value="Genomic_DNA"/>
</dbReference>
<gene>
    <name evidence="1" type="ORF">FF38_03530</name>
</gene>
<organism evidence="1 2">
    <name type="scientific">Lucilia cuprina</name>
    <name type="common">Green bottle fly</name>
    <name type="synonym">Australian sheep blowfly</name>
    <dbReference type="NCBI Taxonomy" id="7375"/>
    <lineage>
        <taxon>Eukaryota</taxon>
        <taxon>Metazoa</taxon>
        <taxon>Ecdysozoa</taxon>
        <taxon>Arthropoda</taxon>
        <taxon>Hexapoda</taxon>
        <taxon>Insecta</taxon>
        <taxon>Pterygota</taxon>
        <taxon>Neoptera</taxon>
        <taxon>Endopterygota</taxon>
        <taxon>Diptera</taxon>
        <taxon>Brachycera</taxon>
        <taxon>Muscomorpha</taxon>
        <taxon>Oestroidea</taxon>
        <taxon>Calliphoridae</taxon>
        <taxon>Luciliinae</taxon>
        <taxon>Lucilia</taxon>
    </lineage>
</organism>
<evidence type="ECO:0000313" key="2">
    <source>
        <dbReference type="Proteomes" id="UP000037069"/>
    </source>
</evidence>
<name>A0A0L0CR80_LUCCU</name>
<keyword evidence="2" id="KW-1185">Reference proteome</keyword>
<comment type="caution">
    <text evidence="1">The sequence shown here is derived from an EMBL/GenBank/DDBJ whole genome shotgun (WGS) entry which is preliminary data.</text>
</comment>